<feature type="domain" description="PepSY" evidence="2">
    <location>
        <begin position="208"/>
        <end position="265"/>
    </location>
</feature>
<dbReference type="PROSITE" id="PS51257">
    <property type="entry name" value="PROKAR_LIPOPROTEIN"/>
    <property type="match status" value="1"/>
</dbReference>
<feature type="signal peptide" evidence="1">
    <location>
        <begin position="1"/>
        <end position="22"/>
    </location>
</feature>
<evidence type="ECO:0000313" key="3">
    <source>
        <dbReference type="EMBL" id="MBC5724859.1"/>
    </source>
</evidence>
<feature type="domain" description="PepSY" evidence="2">
    <location>
        <begin position="37"/>
        <end position="95"/>
    </location>
</feature>
<name>A0A923RVE7_9FIRM</name>
<dbReference type="RefSeq" id="WP_186949761.1">
    <property type="nucleotide sequence ID" value="NZ_JACOPL010000004.1"/>
</dbReference>
<evidence type="ECO:0000259" key="2">
    <source>
        <dbReference type="Pfam" id="PF03413"/>
    </source>
</evidence>
<dbReference type="AlphaFoldDB" id="A0A923RVE7"/>
<proteinExistence type="predicted"/>
<dbReference type="Proteomes" id="UP000606499">
    <property type="component" value="Unassembled WGS sequence"/>
</dbReference>
<organism evidence="3 4">
    <name type="scientific">Agathobaculum faecis</name>
    <dbReference type="NCBI Taxonomy" id="2763013"/>
    <lineage>
        <taxon>Bacteria</taxon>
        <taxon>Bacillati</taxon>
        <taxon>Bacillota</taxon>
        <taxon>Clostridia</taxon>
        <taxon>Eubacteriales</taxon>
        <taxon>Butyricicoccaceae</taxon>
        <taxon>Agathobaculum</taxon>
    </lineage>
</organism>
<accession>A0A923RVE7</accession>
<dbReference type="InterPro" id="IPR025711">
    <property type="entry name" value="PepSY"/>
</dbReference>
<gene>
    <name evidence="3" type="ORF">H8S45_05230</name>
</gene>
<protein>
    <submittedName>
        <fullName evidence="3">PepSY domain-containing protein</fullName>
    </submittedName>
</protein>
<keyword evidence="4" id="KW-1185">Reference proteome</keyword>
<dbReference type="EMBL" id="JACOPL010000004">
    <property type="protein sequence ID" value="MBC5724859.1"/>
    <property type="molecule type" value="Genomic_DNA"/>
</dbReference>
<feature type="chain" id="PRO_5039107546" evidence="1">
    <location>
        <begin position="23"/>
        <end position="273"/>
    </location>
</feature>
<feature type="domain" description="PepSY" evidence="2">
    <location>
        <begin position="125"/>
        <end position="187"/>
    </location>
</feature>
<sequence length="273" mass="29335">MKKQLAIMTASLVLAATLAGCAQPAQRSAAHMNYIGADAAKNMAAADAQVDTANASFSGANLGEKNGLSYYQVDFTANGREYHYAIDAMTGTVIESSSAASAQQTTGTGQQAATAGQQAAAAGQVDENQAKQIALDHAGVAESDTSFLWVKPDYEDGVAVYEVEFYVASTNTEYDYEIEAATGSIRSYDYDAENYRPGQQGVTGETKSEQEIRDIALAKVPGATEKDIRLKLDHDDGRLLYEGKIVYQGMEYEFEIDAYSGAIQEWDAESIFD</sequence>
<dbReference type="Gene3D" id="3.10.450.40">
    <property type="match status" value="3"/>
</dbReference>
<evidence type="ECO:0000256" key="1">
    <source>
        <dbReference type="SAM" id="SignalP"/>
    </source>
</evidence>
<reference evidence="3" key="1">
    <citation type="submission" date="2020-08" db="EMBL/GenBank/DDBJ databases">
        <title>Genome public.</title>
        <authorList>
            <person name="Liu C."/>
            <person name="Sun Q."/>
        </authorList>
    </citation>
    <scope>NUCLEOTIDE SEQUENCE</scope>
    <source>
        <strain evidence="3">NSJ-28</strain>
    </source>
</reference>
<comment type="caution">
    <text evidence="3">The sequence shown here is derived from an EMBL/GenBank/DDBJ whole genome shotgun (WGS) entry which is preliminary data.</text>
</comment>
<dbReference type="Pfam" id="PF03413">
    <property type="entry name" value="PepSY"/>
    <property type="match status" value="3"/>
</dbReference>
<evidence type="ECO:0000313" key="4">
    <source>
        <dbReference type="Proteomes" id="UP000606499"/>
    </source>
</evidence>
<keyword evidence="1" id="KW-0732">Signal</keyword>